<dbReference type="EMBL" id="KV748715">
    <property type="protein sequence ID" value="OCL13481.1"/>
    <property type="molecule type" value="Genomic_DNA"/>
</dbReference>
<dbReference type="AlphaFoldDB" id="A0A8E2FBA6"/>
<dbReference type="Proteomes" id="UP000250140">
    <property type="component" value="Unassembled WGS sequence"/>
</dbReference>
<proteinExistence type="predicted"/>
<evidence type="ECO:0000256" key="1">
    <source>
        <dbReference type="SAM" id="MobiDB-lite"/>
    </source>
</evidence>
<gene>
    <name evidence="2" type="ORF">AOQ84DRAFT_351985</name>
</gene>
<protein>
    <submittedName>
        <fullName evidence="2">Uncharacterized protein</fullName>
    </submittedName>
</protein>
<organism evidence="2 3">
    <name type="scientific">Glonium stellatum</name>
    <dbReference type="NCBI Taxonomy" id="574774"/>
    <lineage>
        <taxon>Eukaryota</taxon>
        <taxon>Fungi</taxon>
        <taxon>Dikarya</taxon>
        <taxon>Ascomycota</taxon>
        <taxon>Pezizomycotina</taxon>
        <taxon>Dothideomycetes</taxon>
        <taxon>Pleosporomycetidae</taxon>
        <taxon>Gloniales</taxon>
        <taxon>Gloniaceae</taxon>
        <taxon>Glonium</taxon>
    </lineage>
</organism>
<evidence type="ECO:0000313" key="3">
    <source>
        <dbReference type="Proteomes" id="UP000250140"/>
    </source>
</evidence>
<evidence type="ECO:0000313" key="2">
    <source>
        <dbReference type="EMBL" id="OCL13481.1"/>
    </source>
</evidence>
<keyword evidence="3" id="KW-1185">Reference proteome</keyword>
<accession>A0A8E2FBA6</accession>
<dbReference type="OrthoDB" id="5214444at2759"/>
<feature type="region of interest" description="Disordered" evidence="1">
    <location>
        <begin position="1"/>
        <end position="26"/>
    </location>
</feature>
<name>A0A8E2FBA6_9PEZI</name>
<reference evidence="2 3" key="1">
    <citation type="journal article" date="2016" name="Nat. Commun.">
        <title>Ectomycorrhizal ecology is imprinted in the genome of the dominant symbiotic fungus Cenococcum geophilum.</title>
        <authorList>
            <consortium name="DOE Joint Genome Institute"/>
            <person name="Peter M."/>
            <person name="Kohler A."/>
            <person name="Ohm R.A."/>
            <person name="Kuo A."/>
            <person name="Krutzmann J."/>
            <person name="Morin E."/>
            <person name="Arend M."/>
            <person name="Barry K.W."/>
            <person name="Binder M."/>
            <person name="Choi C."/>
            <person name="Clum A."/>
            <person name="Copeland A."/>
            <person name="Grisel N."/>
            <person name="Haridas S."/>
            <person name="Kipfer T."/>
            <person name="LaButti K."/>
            <person name="Lindquist E."/>
            <person name="Lipzen A."/>
            <person name="Maire R."/>
            <person name="Meier B."/>
            <person name="Mihaltcheva S."/>
            <person name="Molinier V."/>
            <person name="Murat C."/>
            <person name="Poggeler S."/>
            <person name="Quandt C.A."/>
            <person name="Sperisen C."/>
            <person name="Tritt A."/>
            <person name="Tisserant E."/>
            <person name="Crous P.W."/>
            <person name="Henrissat B."/>
            <person name="Nehls U."/>
            <person name="Egli S."/>
            <person name="Spatafora J.W."/>
            <person name="Grigoriev I.V."/>
            <person name="Martin F.M."/>
        </authorList>
    </citation>
    <scope>NUCLEOTIDE SEQUENCE [LARGE SCALE GENOMIC DNA]</scope>
    <source>
        <strain evidence="2 3">CBS 207.34</strain>
    </source>
</reference>
<sequence>MTSPPELTDTNHEKSDQSSMHRLPSPEPGFPVRIIWHNIYAESDFSCFQRESTDPTEQVLVKFGEAVKTGVFDEIVSVAASRHLLCVTVICTKLWDEIKHGVFLV</sequence>